<feature type="compositionally biased region" description="Low complexity" evidence="1">
    <location>
        <begin position="39"/>
        <end position="53"/>
    </location>
</feature>
<dbReference type="AlphaFoldDB" id="D8QDE1"/>
<reference evidence="2 3" key="1">
    <citation type="journal article" date="2010" name="Nat. Biotechnol.">
        <title>Genome sequence of the model mushroom Schizophyllum commune.</title>
        <authorList>
            <person name="Ohm R.A."/>
            <person name="de Jong J.F."/>
            <person name="Lugones L.G."/>
            <person name="Aerts A."/>
            <person name="Kothe E."/>
            <person name="Stajich J.E."/>
            <person name="de Vries R.P."/>
            <person name="Record E."/>
            <person name="Levasseur A."/>
            <person name="Baker S.E."/>
            <person name="Bartholomew K.A."/>
            <person name="Coutinho P.M."/>
            <person name="Erdmann S."/>
            <person name="Fowler T.J."/>
            <person name="Gathman A.C."/>
            <person name="Lombard V."/>
            <person name="Henrissat B."/>
            <person name="Knabe N."/>
            <person name="Kuees U."/>
            <person name="Lilly W.W."/>
            <person name="Lindquist E."/>
            <person name="Lucas S."/>
            <person name="Magnuson J.K."/>
            <person name="Piumi F."/>
            <person name="Raudaskoski M."/>
            <person name="Salamov A."/>
            <person name="Schmutz J."/>
            <person name="Schwarze F.W.M.R."/>
            <person name="vanKuyk P.A."/>
            <person name="Horton J.S."/>
            <person name="Grigoriev I.V."/>
            <person name="Woesten H.A.B."/>
        </authorList>
    </citation>
    <scope>NUCLEOTIDE SEQUENCE [LARGE SCALE GENOMIC DNA]</scope>
    <source>
        <strain evidence="3">H4-8 / FGSC 9210</strain>
    </source>
</reference>
<evidence type="ECO:0000256" key="1">
    <source>
        <dbReference type="SAM" id="MobiDB-lite"/>
    </source>
</evidence>
<dbReference type="KEGG" id="scm:SCHCO_02637601"/>
<proteinExistence type="predicted"/>
<evidence type="ECO:0000313" key="3">
    <source>
        <dbReference type="Proteomes" id="UP000007431"/>
    </source>
</evidence>
<feature type="region of interest" description="Disordered" evidence="1">
    <location>
        <begin position="1"/>
        <end position="68"/>
    </location>
</feature>
<feature type="compositionally biased region" description="Acidic residues" evidence="1">
    <location>
        <begin position="472"/>
        <end position="482"/>
    </location>
</feature>
<keyword evidence="3" id="KW-1185">Reference proteome</keyword>
<name>D8QDE1_SCHCM</name>
<dbReference type="EMBL" id="GL377310">
    <property type="protein sequence ID" value="EFI93974.1"/>
    <property type="molecule type" value="Genomic_DNA"/>
</dbReference>
<feature type="compositionally biased region" description="Low complexity" evidence="1">
    <location>
        <begin position="357"/>
        <end position="371"/>
    </location>
</feature>
<dbReference type="VEuPathDB" id="FungiDB:SCHCODRAFT_02637601"/>
<feature type="region of interest" description="Disordered" evidence="1">
    <location>
        <begin position="449"/>
        <end position="494"/>
    </location>
</feature>
<sequence length="494" mass="53829">MRLRSHTRAQAAQQQQQQHATHAASNNATQTAVAPQQNATATAGTRRAGTSTRRPLRRTGSLVVTDSNGQPLARCDVQVGEDGVHTLDRQGSITFTSAANLARDSQRSNDQVANSQSQQAAPSQGSSNPKPLERYTTPAPRPVPDQEDPLRAPHRPTTRPDLRNHRVFFVTDDEDPELAEIPIPQHQRPPQLTQTELLRETHADAMRNQLRQLMLLTDEDLLALRETDVLHELWKFQRERLGEKTRKGLGPEGTILVDENGQALNPELERQAEAAAYPPFSFAASDGQSSQGLQPTATPCPNAQALRSPYHHNRPVNPNYHRRASTHRHPRLPGPTILSTPARRMVQTPHRPKKPAHGTPAGSAPGSPTPARNGPGTGKTPARLTRLLHQPSTSGDWGSPSAQAALVRDANGAGPSSAPVHFQQHQPAIPVGHSAGRGGLLRREMALENIPEDRPLAERSLSPLTPMSSEEIPTELEEDEDSTPQPSGKGKRRV</sequence>
<feature type="region of interest" description="Disordered" evidence="1">
    <location>
        <begin position="102"/>
        <end position="165"/>
    </location>
</feature>
<feature type="region of interest" description="Disordered" evidence="1">
    <location>
        <begin position="281"/>
        <end position="382"/>
    </location>
</feature>
<dbReference type="RefSeq" id="XP_003028877.1">
    <property type="nucleotide sequence ID" value="XM_003028831.1"/>
</dbReference>
<feature type="compositionally biased region" description="Low complexity" evidence="1">
    <location>
        <begin position="8"/>
        <end position="32"/>
    </location>
</feature>
<feature type="compositionally biased region" description="Basic residues" evidence="1">
    <location>
        <begin position="309"/>
        <end position="331"/>
    </location>
</feature>
<protein>
    <submittedName>
        <fullName evidence="2">Expressed protein</fullName>
    </submittedName>
</protein>
<feature type="compositionally biased region" description="Low complexity" evidence="1">
    <location>
        <begin position="108"/>
        <end position="128"/>
    </location>
</feature>
<dbReference type="Proteomes" id="UP000007431">
    <property type="component" value="Unassembled WGS sequence"/>
</dbReference>
<organism evidence="3">
    <name type="scientific">Schizophyllum commune (strain H4-8 / FGSC 9210)</name>
    <name type="common">Split gill fungus</name>
    <dbReference type="NCBI Taxonomy" id="578458"/>
    <lineage>
        <taxon>Eukaryota</taxon>
        <taxon>Fungi</taxon>
        <taxon>Dikarya</taxon>
        <taxon>Basidiomycota</taxon>
        <taxon>Agaricomycotina</taxon>
        <taxon>Agaricomycetes</taxon>
        <taxon>Agaricomycetidae</taxon>
        <taxon>Agaricales</taxon>
        <taxon>Schizophyllaceae</taxon>
        <taxon>Schizophyllum</taxon>
    </lineage>
</organism>
<accession>D8QDE1</accession>
<dbReference type="HOGENOM" id="CLU_552264_0_0_1"/>
<feature type="compositionally biased region" description="Polar residues" evidence="1">
    <location>
        <begin position="286"/>
        <end position="301"/>
    </location>
</feature>
<dbReference type="OrthoDB" id="2992042at2759"/>
<dbReference type="GeneID" id="9590365"/>
<evidence type="ECO:0000313" key="2">
    <source>
        <dbReference type="EMBL" id="EFI93974.1"/>
    </source>
</evidence>
<dbReference type="InParanoid" id="D8QDE1"/>
<gene>
    <name evidence="2" type="ORF">SCHCODRAFT_258161</name>
</gene>